<organism evidence="2 3">
    <name type="scientific">Caerostris extrusa</name>
    <name type="common">Bark spider</name>
    <name type="synonym">Caerostris bankana</name>
    <dbReference type="NCBI Taxonomy" id="172846"/>
    <lineage>
        <taxon>Eukaryota</taxon>
        <taxon>Metazoa</taxon>
        <taxon>Ecdysozoa</taxon>
        <taxon>Arthropoda</taxon>
        <taxon>Chelicerata</taxon>
        <taxon>Arachnida</taxon>
        <taxon>Araneae</taxon>
        <taxon>Araneomorphae</taxon>
        <taxon>Entelegynae</taxon>
        <taxon>Araneoidea</taxon>
        <taxon>Araneidae</taxon>
        <taxon>Caerostris</taxon>
    </lineage>
</organism>
<feature type="compositionally biased region" description="Basic and acidic residues" evidence="1">
    <location>
        <begin position="261"/>
        <end position="273"/>
    </location>
</feature>
<sequence>MTTTRLQDKKKKNIAFAVDMNKLRKLNWRGSHRKSPGGGGVKHFDEVDTRSSSNDVLSLMDRAVETDADIQDDPFDLQWEDLHAEWMWRLMKRTPAFGSPGKLLELIYSRWSVSDPGQCLHCDRDALFDASIIPRAGTQCLLTEQQIRLGATLFRIVSPPTLRELVYPRGTLVLKPRKCESLGAIHQPEDHEHVAMASSFARHETRESDYMQIKAPRASVAVKEIPSFARCNRCQENDIFTATASSAVMRRQSERRLVFVPDAHREQSLEKSHPSSTITTSSSSDGFSFSIL</sequence>
<accession>A0AAV4TT70</accession>
<feature type="region of interest" description="Disordered" evidence="1">
    <location>
        <begin position="28"/>
        <end position="47"/>
    </location>
</feature>
<comment type="caution">
    <text evidence="2">The sequence shown here is derived from an EMBL/GenBank/DDBJ whole genome shotgun (WGS) entry which is preliminary data.</text>
</comment>
<dbReference type="EMBL" id="BPLR01011862">
    <property type="protein sequence ID" value="GIY49658.1"/>
    <property type="molecule type" value="Genomic_DNA"/>
</dbReference>
<gene>
    <name evidence="2" type="ORF">CEXT_42901</name>
</gene>
<evidence type="ECO:0000256" key="1">
    <source>
        <dbReference type="SAM" id="MobiDB-lite"/>
    </source>
</evidence>
<dbReference type="Proteomes" id="UP001054945">
    <property type="component" value="Unassembled WGS sequence"/>
</dbReference>
<feature type="region of interest" description="Disordered" evidence="1">
    <location>
        <begin position="261"/>
        <end position="292"/>
    </location>
</feature>
<feature type="compositionally biased region" description="Low complexity" evidence="1">
    <location>
        <begin position="275"/>
        <end position="292"/>
    </location>
</feature>
<dbReference type="AlphaFoldDB" id="A0AAV4TT70"/>
<keyword evidence="3" id="KW-1185">Reference proteome</keyword>
<reference evidence="2 3" key="1">
    <citation type="submission" date="2021-06" db="EMBL/GenBank/DDBJ databases">
        <title>Caerostris extrusa draft genome.</title>
        <authorList>
            <person name="Kono N."/>
            <person name="Arakawa K."/>
        </authorList>
    </citation>
    <scope>NUCLEOTIDE SEQUENCE [LARGE SCALE GENOMIC DNA]</scope>
</reference>
<evidence type="ECO:0000313" key="3">
    <source>
        <dbReference type="Proteomes" id="UP001054945"/>
    </source>
</evidence>
<evidence type="ECO:0000313" key="2">
    <source>
        <dbReference type="EMBL" id="GIY49658.1"/>
    </source>
</evidence>
<proteinExistence type="predicted"/>
<protein>
    <submittedName>
        <fullName evidence="2">Uncharacterized protein</fullName>
    </submittedName>
</protein>
<name>A0AAV4TT70_CAEEX</name>